<proteinExistence type="predicted"/>
<reference evidence="1 2" key="1">
    <citation type="submission" date="2022-05" db="EMBL/GenBank/DDBJ databases">
        <authorList>
            <consortium name="Genoscope - CEA"/>
            <person name="William W."/>
        </authorList>
    </citation>
    <scope>NUCLEOTIDE SEQUENCE [LARGE SCALE GENOMIC DNA]</scope>
</reference>
<evidence type="ECO:0000313" key="2">
    <source>
        <dbReference type="Proteomes" id="UP001159427"/>
    </source>
</evidence>
<gene>
    <name evidence="1" type="ORF">PEVE_00038219</name>
</gene>
<name>A0ABN8MLM2_9CNID</name>
<dbReference type="EMBL" id="CALNXI010000642">
    <property type="protein sequence ID" value="CAH3030581.1"/>
    <property type="molecule type" value="Genomic_DNA"/>
</dbReference>
<comment type="caution">
    <text evidence="1">The sequence shown here is derived from an EMBL/GenBank/DDBJ whole genome shotgun (WGS) entry which is preliminary data.</text>
</comment>
<protein>
    <submittedName>
        <fullName evidence="1">Uncharacterized protein</fullName>
    </submittedName>
</protein>
<sequence length="85" mass="9983">MLPRNKSKLLLFLQTRFLLTLCITFFTGSKAFKELDGIITRKFLLKDIPKLSPDKHTSLVEVLHKVDIYFAPKHTHFFYQGMKAR</sequence>
<organism evidence="1 2">
    <name type="scientific">Porites evermanni</name>
    <dbReference type="NCBI Taxonomy" id="104178"/>
    <lineage>
        <taxon>Eukaryota</taxon>
        <taxon>Metazoa</taxon>
        <taxon>Cnidaria</taxon>
        <taxon>Anthozoa</taxon>
        <taxon>Hexacorallia</taxon>
        <taxon>Scleractinia</taxon>
        <taxon>Fungiina</taxon>
        <taxon>Poritidae</taxon>
        <taxon>Porites</taxon>
    </lineage>
</organism>
<dbReference type="Proteomes" id="UP001159427">
    <property type="component" value="Unassembled WGS sequence"/>
</dbReference>
<accession>A0ABN8MLM2</accession>
<keyword evidence="2" id="KW-1185">Reference proteome</keyword>
<evidence type="ECO:0000313" key="1">
    <source>
        <dbReference type="EMBL" id="CAH3030581.1"/>
    </source>
</evidence>
<feature type="non-terminal residue" evidence="1">
    <location>
        <position position="85"/>
    </location>
</feature>